<organism evidence="3 4">
    <name type="scientific">Saccoglossus kowalevskii</name>
    <name type="common">Acorn worm</name>
    <dbReference type="NCBI Taxonomy" id="10224"/>
    <lineage>
        <taxon>Eukaryota</taxon>
        <taxon>Metazoa</taxon>
        <taxon>Hemichordata</taxon>
        <taxon>Enteropneusta</taxon>
        <taxon>Harrimaniidae</taxon>
        <taxon>Saccoglossus</taxon>
    </lineage>
</organism>
<dbReference type="Gene3D" id="3.50.4.10">
    <property type="entry name" value="Hepatocyte Growth Factor"/>
    <property type="match status" value="2"/>
</dbReference>
<keyword evidence="3" id="KW-1185">Reference proteome</keyword>
<proteinExistence type="predicted"/>
<dbReference type="RefSeq" id="XP_002737015.1">
    <property type="nucleotide sequence ID" value="XM_002736969.2"/>
</dbReference>
<evidence type="ECO:0000313" key="4">
    <source>
        <dbReference type="RefSeq" id="XP_002737015.1"/>
    </source>
</evidence>
<dbReference type="InterPro" id="IPR003609">
    <property type="entry name" value="Pan_app"/>
</dbReference>
<feature type="domain" description="Apple" evidence="2">
    <location>
        <begin position="111"/>
        <end position="157"/>
    </location>
</feature>
<protein>
    <submittedName>
        <fullName evidence="4">Uncharacterized protein LOC100377131</fullName>
    </submittedName>
</protein>
<dbReference type="GeneID" id="100377131"/>
<reference evidence="4" key="1">
    <citation type="submission" date="2025-08" db="UniProtKB">
        <authorList>
            <consortium name="RefSeq"/>
        </authorList>
    </citation>
    <scope>IDENTIFICATION</scope>
    <source>
        <tissue evidence="4">Testes</tissue>
    </source>
</reference>
<feature type="domain" description="Apple" evidence="2">
    <location>
        <begin position="55"/>
        <end position="81"/>
    </location>
</feature>
<feature type="chain" id="PRO_5045117099" evidence="1">
    <location>
        <begin position="22"/>
        <end position="179"/>
    </location>
</feature>
<feature type="signal peptide" evidence="1">
    <location>
        <begin position="1"/>
        <end position="21"/>
    </location>
</feature>
<evidence type="ECO:0000313" key="3">
    <source>
        <dbReference type="Proteomes" id="UP000694865"/>
    </source>
</evidence>
<evidence type="ECO:0000256" key="1">
    <source>
        <dbReference type="SAM" id="SignalP"/>
    </source>
</evidence>
<gene>
    <name evidence="4" type="primary">LOC100377131</name>
</gene>
<name>A0ABM0GTH2_SACKO</name>
<sequence>MATILLTVTLVLLAGVLRSDSTDPTEIPRFCPKLNKSTRVGPAGSEIFSGYKEKACACYTACENTAECQMWDFHKQSHTCKMYDQTSTLTFNGAHQSGIKSDTCNRLDMSDRPGSDINTVAPYTYTNEPCDCDALCALDPTCLSWSWSKKSFECKLKNGVPDLIKPDNTHVSRVMSVPS</sequence>
<evidence type="ECO:0000259" key="2">
    <source>
        <dbReference type="Pfam" id="PF14295"/>
    </source>
</evidence>
<dbReference type="Pfam" id="PF14295">
    <property type="entry name" value="PAN_4"/>
    <property type="match status" value="2"/>
</dbReference>
<keyword evidence="1" id="KW-0732">Signal</keyword>
<accession>A0ABM0GTH2</accession>
<dbReference type="Proteomes" id="UP000694865">
    <property type="component" value="Unplaced"/>
</dbReference>